<comment type="pathway">
    <text evidence="3">Phospholipid metabolism; CDP-diacylglycerol biosynthesis; CDP-diacylglycerol from sn-glycerol 3-phosphate: step 2/3.</text>
</comment>
<dbReference type="InterPro" id="IPR002123">
    <property type="entry name" value="Plipid/glycerol_acylTrfase"/>
</dbReference>
<sequence>MKDYSTPFLTRFSRLFKMLLWLFSTVRRIRRLDKASVEQRNAEFSAICAEALSILNVRLIASNRPSESLKGVLVVANHISLLDIFAITALCPSSFIAMKELSRWPVIGRVARNADTVFIDRSNRKDINIINEAICRSLTEGKNVCFFPEARTSSGNGILPFKAALFQSAIDAGSEIQPLALRYFDSQKRRTTQPSFSEVNLFVSLWRIVSMQEIEVHVDFLPLEKPQGDRYEVKDKIEAAISREIGKIHEVLAE</sequence>
<dbReference type="EC" id="2.3.1.51" evidence="6 18"/>
<accession>A0A0B5CKW1</accession>
<dbReference type="Pfam" id="PF01553">
    <property type="entry name" value="Acyltransferase"/>
    <property type="match status" value="1"/>
</dbReference>
<dbReference type="SMART" id="SM00563">
    <property type="entry name" value="PlsC"/>
    <property type="match status" value="1"/>
</dbReference>
<keyword evidence="15 18" id="KW-1208">Phospholipid metabolism</keyword>
<reference evidence="21" key="1">
    <citation type="submission" date="2014-05" db="EMBL/GenBank/DDBJ databases">
        <title>Complete Genome sequence of Neisseria elongata subsp. glycolytica.</title>
        <authorList>
            <person name="Veyrier F.J."/>
            <person name="Taha M.-K."/>
        </authorList>
    </citation>
    <scope>NUCLEOTIDE SEQUENCE [LARGE SCALE GENOMIC DNA]</scope>
    <source>
        <strain evidence="21">ATCC 29315</strain>
    </source>
</reference>
<evidence type="ECO:0000256" key="8">
    <source>
        <dbReference type="ARBA" id="ARBA00022475"/>
    </source>
</evidence>
<evidence type="ECO:0000256" key="2">
    <source>
        <dbReference type="ARBA" id="ARBA00004417"/>
    </source>
</evidence>
<comment type="similarity">
    <text evidence="5 18">Belongs to the 1-acyl-sn-glycerol-3-phosphate acyltransferase family.</text>
</comment>
<gene>
    <name evidence="20" type="ORF">NELON_03250</name>
</gene>
<comment type="domain">
    <text evidence="18">The HXXXXD motif is essential for acyltransferase activity and may constitute the binding site for the phosphate moiety of the glycerol-3-phosphate.</text>
</comment>
<dbReference type="CDD" id="cd07989">
    <property type="entry name" value="LPLAT_AGPAT-like"/>
    <property type="match status" value="1"/>
</dbReference>
<dbReference type="KEGG" id="nel:NELON_03250"/>
<reference evidence="20 21" key="2">
    <citation type="journal article" date="2015" name="PLoS Genet.">
        <title>Common Cell Shape Evolution of Two Nasopharyngeal Pathogens.</title>
        <authorList>
            <person name="Veyrier F.J."/>
            <person name="Biais N."/>
            <person name="Morales P."/>
            <person name="Belkacem N."/>
            <person name="Guilhen C."/>
            <person name="Ranjeva S."/>
            <person name="Sismeiro O."/>
            <person name="Pehau-Arnaudet G."/>
            <person name="Rocha E.P."/>
            <person name="Werts C."/>
            <person name="Taha M.K."/>
            <person name="Boneca I.G."/>
        </authorList>
    </citation>
    <scope>NUCLEOTIDE SEQUENCE [LARGE SCALE GENOMIC DNA]</scope>
    <source>
        <strain evidence="20 21">ATCC 29315</strain>
    </source>
</reference>
<evidence type="ECO:0000256" key="17">
    <source>
        <dbReference type="ARBA" id="ARBA00037183"/>
    </source>
</evidence>
<dbReference type="GO" id="GO:0006654">
    <property type="term" value="P:phosphatidic acid biosynthetic process"/>
    <property type="evidence" value="ECO:0007669"/>
    <property type="project" value="TreeGrafter"/>
</dbReference>
<keyword evidence="13" id="KW-0472">Membrane</keyword>
<evidence type="ECO:0000313" key="21">
    <source>
        <dbReference type="Proteomes" id="UP000031392"/>
    </source>
</evidence>
<evidence type="ECO:0000256" key="3">
    <source>
        <dbReference type="ARBA" id="ARBA00004728"/>
    </source>
</evidence>
<evidence type="ECO:0000256" key="1">
    <source>
        <dbReference type="ARBA" id="ARBA00001141"/>
    </source>
</evidence>
<dbReference type="InterPro" id="IPR004552">
    <property type="entry name" value="AGP_acyltrans"/>
</dbReference>
<dbReference type="EMBL" id="CP007726">
    <property type="protein sequence ID" value="AJE17989.1"/>
    <property type="molecule type" value="Genomic_DNA"/>
</dbReference>
<dbReference type="PANTHER" id="PTHR10434">
    <property type="entry name" value="1-ACYL-SN-GLYCEROL-3-PHOSPHATE ACYLTRANSFERASE"/>
    <property type="match status" value="1"/>
</dbReference>
<keyword evidence="10" id="KW-0997">Cell inner membrane</keyword>
<dbReference type="PANTHER" id="PTHR10434:SF59">
    <property type="entry name" value="1-ACYL-SN-GLYCEROL-3-PHOSPHATE ACYLTRANSFERASE"/>
    <property type="match status" value="1"/>
</dbReference>
<evidence type="ECO:0000313" key="20">
    <source>
        <dbReference type="EMBL" id="AJE17989.1"/>
    </source>
</evidence>
<evidence type="ECO:0000256" key="9">
    <source>
        <dbReference type="ARBA" id="ARBA00022516"/>
    </source>
</evidence>
<dbReference type="GO" id="GO:0016024">
    <property type="term" value="P:CDP-diacylglycerol biosynthetic process"/>
    <property type="evidence" value="ECO:0007669"/>
    <property type="project" value="UniProtKB-UniPathway"/>
</dbReference>
<feature type="domain" description="Phospholipid/glycerol acyltransferase" evidence="19">
    <location>
        <begin position="72"/>
        <end position="184"/>
    </location>
</feature>
<dbReference type="PATRIC" id="fig|546263.7.peg.682"/>
<keyword evidence="14 18" id="KW-0594">Phospholipid biosynthesis</keyword>
<evidence type="ECO:0000256" key="10">
    <source>
        <dbReference type="ARBA" id="ARBA00022519"/>
    </source>
</evidence>
<evidence type="ECO:0000259" key="19">
    <source>
        <dbReference type="SMART" id="SM00563"/>
    </source>
</evidence>
<comment type="subcellular location">
    <subcellularLocation>
        <location evidence="2">Cell inner membrane</location>
        <topology evidence="2">Peripheral membrane protein</topology>
    </subcellularLocation>
</comment>
<dbReference type="HOGENOM" id="CLU_027938_0_1_4"/>
<dbReference type="UniPathway" id="UPA00557">
    <property type="reaction ID" value="UER00613"/>
</dbReference>
<keyword evidence="11 18" id="KW-0808">Transferase</keyword>
<keyword evidence="16 18" id="KW-0012">Acyltransferase</keyword>
<evidence type="ECO:0000256" key="5">
    <source>
        <dbReference type="ARBA" id="ARBA00008655"/>
    </source>
</evidence>
<dbReference type="AlphaFoldDB" id="A0A0B5CKW1"/>
<name>A0A0B5CKW1_NEIEG</name>
<evidence type="ECO:0000256" key="6">
    <source>
        <dbReference type="ARBA" id="ARBA00013211"/>
    </source>
</evidence>
<evidence type="ECO:0000256" key="12">
    <source>
        <dbReference type="ARBA" id="ARBA00023098"/>
    </source>
</evidence>
<proteinExistence type="inferred from homology"/>
<evidence type="ECO:0000256" key="16">
    <source>
        <dbReference type="ARBA" id="ARBA00023315"/>
    </source>
</evidence>
<comment type="catalytic activity">
    <reaction evidence="1 18">
        <text>a 1-acyl-sn-glycero-3-phosphate + an acyl-CoA = a 1,2-diacyl-sn-glycero-3-phosphate + CoA</text>
        <dbReference type="Rhea" id="RHEA:19709"/>
        <dbReference type="ChEBI" id="CHEBI:57287"/>
        <dbReference type="ChEBI" id="CHEBI:57970"/>
        <dbReference type="ChEBI" id="CHEBI:58342"/>
        <dbReference type="ChEBI" id="CHEBI:58608"/>
        <dbReference type="EC" id="2.3.1.51"/>
    </reaction>
</comment>
<keyword evidence="21" id="KW-1185">Reference proteome</keyword>
<evidence type="ECO:0000256" key="13">
    <source>
        <dbReference type="ARBA" id="ARBA00023136"/>
    </source>
</evidence>
<evidence type="ECO:0000256" key="18">
    <source>
        <dbReference type="RuleBase" id="RU361267"/>
    </source>
</evidence>
<dbReference type="SUPFAM" id="SSF69593">
    <property type="entry name" value="Glycerol-3-phosphate (1)-acyltransferase"/>
    <property type="match status" value="1"/>
</dbReference>
<evidence type="ECO:0000256" key="15">
    <source>
        <dbReference type="ARBA" id="ARBA00023264"/>
    </source>
</evidence>
<organism evidence="20 21">
    <name type="scientific">Neisseria elongata subsp. glycolytica ATCC 29315</name>
    <dbReference type="NCBI Taxonomy" id="546263"/>
    <lineage>
        <taxon>Bacteria</taxon>
        <taxon>Pseudomonadati</taxon>
        <taxon>Pseudomonadota</taxon>
        <taxon>Betaproteobacteria</taxon>
        <taxon>Neisseriales</taxon>
        <taxon>Neisseriaceae</taxon>
        <taxon>Neisseria</taxon>
    </lineage>
</organism>
<evidence type="ECO:0000256" key="14">
    <source>
        <dbReference type="ARBA" id="ARBA00023209"/>
    </source>
</evidence>
<dbReference type="GO" id="GO:0003841">
    <property type="term" value="F:1-acylglycerol-3-phosphate O-acyltransferase activity"/>
    <property type="evidence" value="ECO:0007669"/>
    <property type="project" value="UniProtKB-UniRule"/>
</dbReference>
<protein>
    <recommendedName>
        <fullName evidence="7 18">1-acyl-sn-glycerol-3-phosphate acyltransferase</fullName>
        <ecNumber evidence="6 18">2.3.1.51</ecNumber>
    </recommendedName>
</protein>
<comment type="function">
    <text evidence="17">Converts lysophosphatidic acid (LPA) into phosphatidic acid by incorporating acyl moiety at the 2 position.</text>
</comment>
<keyword evidence="12 18" id="KW-0443">Lipid metabolism</keyword>
<keyword evidence="8" id="KW-1003">Cell membrane</keyword>
<evidence type="ECO:0000256" key="4">
    <source>
        <dbReference type="ARBA" id="ARBA00005189"/>
    </source>
</evidence>
<comment type="pathway">
    <text evidence="4">Lipid metabolism.</text>
</comment>
<evidence type="ECO:0000256" key="7">
    <source>
        <dbReference type="ARBA" id="ARBA00016139"/>
    </source>
</evidence>
<dbReference type="Proteomes" id="UP000031392">
    <property type="component" value="Chromosome"/>
</dbReference>
<keyword evidence="9 18" id="KW-0444">Lipid biosynthesis</keyword>
<dbReference type="GO" id="GO:0005886">
    <property type="term" value="C:plasma membrane"/>
    <property type="evidence" value="ECO:0007669"/>
    <property type="project" value="UniProtKB-SubCell"/>
</dbReference>
<dbReference type="NCBIfam" id="TIGR00530">
    <property type="entry name" value="AGP_acyltrn"/>
    <property type="match status" value="1"/>
</dbReference>
<evidence type="ECO:0000256" key="11">
    <source>
        <dbReference type="ARBA" id="ARBA00022679"/>
    </source>
</evidence>